<dbReference type="AlphaFoldDB" id="A0A1N7JC79"/>
<dbReference type="Gene3D" id="1.10.30.50">
    <property type="match status" value="1"/>
</dbReference>
<dbReference type="RefSeq" id="WP_076384837.1">
    <property type="nucleotide sequence ID" value="NZ_FTOI01000001.1"/>
</dbReference>
<evidence type="ECO:0000313" key="3">
    <source>
        <dbReference type="Proteomes" id="UP000185839"/>
    </source>
</evidence>
<dbReference type="EMBL" id="FTOI01000001">
    <property type="protein sequence ID" value="SIS46982.1"/>
    <property type="molecule type" value="Genomic_DNA"/>
</dbReference>
<gene>
    <name evidence="2" type="ORF">SAMN05421789_101412</name>
</gene>
<evidence type="ECO:0000259" key="1">
    <source>
        <dbReference type="SMART" id="SM00507"/>
    </source>
</evidence>
<dbReference type="Proteomes" id="UP000185839">
    <property type="component" value="Unassembled WGS sequence"/>
</dbReference>
<keyword evidence="2" id="KW-0540">Nuclease</keyword>
<accession>A0A1N7JC79</accession>
<dbReference type="STRING" id="713588.SAMN05421789_101412"/>
<evidence type="ECO:0000313" key="2">
    <source>
        <dbReference type="EMBL" id="SIS46982.1"/>
    </source>
</evidence>
<organism evidence="2 3">
    <name type="scientific">Kaistella chaponensis</name>
    <dbReference type="NCBI Taxonomy" id="713588"/>
    <lineage>
        <taxon>Bacteria</taxon>
        <taxon>Pseudomonadati</taxon>
        <taxon>Bacteroidota</taxon>
        <taxon>Flavobacteriia</taxon>
        <taxon>Flavobacteriales</taxon>
        <taxon>Weeksellaceae</taxon>
        <taxon>Chryseobacterium group</taxon>
        <taxon>Kaistella</taxon>
    </lineage>
</organism>
<dbReference type="SMART" id="SM00507">
    <property type="entry name" value="HNHc"/>
    <property type="match status" value="1"/>
</dbReference>
<dbReference type="InterPro" id="IPR003615">
    <property type="entry name" value="HNH_nuc"/>
</dbReference>
<reference evidence="3" key="1">
    <citation type="submission" date="2017-01" db="EMBL/GenBank/DDBJ databases">
        <authorList>
            <person name="Varghese N."/>
            <person name="Submissions S."/>
        </authorList>
    </citation>
    <scope>NUCLEOTIDE SEQUENCE [LARGE SCALE GENOMIC DNA]</scope>
    <source>
        <strain evidence="3">DSM 23145</strain>
    </source>
</reference>
<keyword evidence="2" id="KW-0255">Endonuclease</keyword>
<feature type="domain" description="HNH nuclease" evidence="1">
    <location>
        <begin position="208"/>
        <end position="264"/>
    </location>
</feature>
<dbReference type="GO" id="GO:0004519">
    <property type="term" value="F:endonuclease activity"/>
    <property type="evidence" value="ECO:0007669"/>
    <property type="project" value="UniProtKB-KW"/>
</dbReference>
<sequence>MNSAISLKLFSFGIQKFHDPNWTGLELFDKLKQHVRQRVEPKNMLFETLQNGLLLHLGMWIYEEYLIHYEEGLIELEGEYILWYLEDYIDLLIDSGVGQNEPLILRTIEQINSFNILYNDDDENIYYEQLQERDLVLKKLILSLSEEYEDSIQAKKLIYAQDFAERVFHDRVLCEFISKLLIVIGFDGAEEENEEPKQWIKRKYLQSWAKKAIIARDRGECTECNRNLVMELVASYHFDHILPLFQGGTNDLSNFQLLCERCNLEKSKNIIPVNTSIPKYLQFKKSKNLK</sequence>
<proteinExistence type="predicted"/>
<protein>
    <submittedName>
        <fullName evidence="2">HNH endonuclease</fullName>
    </submittedName>
</protein>
<dbReference type="Pfam" id="PF01844">
    <property type="entry name" value="HNH"/>
    <property type="match status" value="1"/>
</dbReference>
<keyword evidence="3" id="KW-1185">Reference proteome</keyword>
<dbReference type="CDD" id="cd00085">
    <property type="entry name" value="HNHc"/>
    <property type="match status" value="1"/>
</dbReference>
<dbReference type="GO" id="GO:0003676">
    <property type="term" value="F:nucleic acid binding"/>
    <property type="evidence" value="ECO:0007669"/>
    <property type="project" value="InterPro"/>
</dbReference>
<keyword evidence="2" id="KW-0378">Hydrolase</keyword>
<name>A0A1N7JC79_9FLAO</name>
<dbReference type="OrthoDB" id="9802901at2"/>
<dbReference type="InterPro" id="IPR002711">
    <property type="entry name" value="HNH"/>
</dbReference>
<dbReference type="GO" id="GO:0008270">
    <property type="term" value="F:zinc ion binding"/>
    <property type="evidence" value="ECO:0007669"/>
    <property type="project" value="InterPro"/>
</dbReference>